<evidence type="ECO:0000313" key="2">
    <source>
        <dbReference type="EMBL" id="MPC24461.1"/>
    </source>
</evidence>
<accession>A0A5B7DS69</accession>
<dbReference type="AlphaFoldDB" id="A0A5B7DS69"/>
<evidence type="ECO:0000313" key="3">
    <source>
        <dbReference type="Proteomes" id="UP000324222"/>
    </source>
</evidence>
<sequence length="160" mass="17141">MAVTVARLHVRVSSVVSAKKGLICTADRGLKGGRAGRWAGEAKVPSCSSGSRWRPVTHREASADTPLSPCPHHHHHHYYQHTAPRTTILTFPHTPHHLTTTTLSPLRLSPPAHCHRLTKINPPRARRPPAASRDGGEGWAGRNSESRSDGGSGGLAAGPH</sequence>
<proteinExistence type="predicted"/>
<keyword evidence="3" id="KW-1185">Reference proteome</keyword>
<dbReference type="EMBL" id="VSRR010001333">
    <property type="protein sequence ID" value="MPC24461.1"/>
    <property type="molecule type" value="Genomic_DNA"/>
</dbReference>
<gene>
    <name evidence="2" type="ORF">E2C01_017541</name>
</gene>
<feature type="compositionally biased region" description="Gly residues" evidence="1">
    <location>
        <begin position="150"/>
        <end position="160"/>
    </location>
</feature>
<feature type="region of interest" description="Disordered" evidence="1">
    <location>
        <begin position="101"/>
        <end position="160"/>
    </location>
</feature>
<organism evidence="2 3">
    <name type="scientific">Portunus trituberculatus</name>
    <name type="common">Swimming crab</name>
    <name type="synonym">Neptunus trituberculatus</name>
    <dbReference type="NCBI Taxonomy" id="210409"/>
    <lineage>
        <taxon>Eukaryota</taxon>
        <taxon>Metazoa</taxon>
        <taxon>Ecdysozoa</taxon>
        <taxon>Arthropoda</taxon>
        <taxon>Crustacea</taxon>
        <taxon>Multicrustacea</taxon>
        <taxon>Malacostraca</taxon>
        <taxon>Eumalacostraca</taxon>
        <taxon>Eucarida</taxon>
        <taxon>Decapoda</taxon>
        <taxon>Pleocyemata</taxon>
        <taxon>Brachyura</taxon>
        <taxon>Eubrachyura</taxon>
        <taxon>Portunoidea</taxon>
        <taxon>Portunidae</taxon>
        <taxon>Portuninae</taxon>
        <taxon>Portunus</taxon>
    </lineage>
</organism>
<dbReference type="Proteomes" id="UP000324222">
    <property type="component" value="Unassembled WGS sequence"/>
</dbReference>
<protein>
    <submittedName>
        <fullName evidence="2">Uncharacterized protein</fullName>
    </submittedName>
</protein>
<reference evidence="2 3" key="1">
    <citation type="submission" date="2019-05" db="EMBL/GenBank/DDBJ databases">
        <title>Another draft genome of Portunus trituberculatus and its Hox gene families provides insights of decapod evolution.</title>
        <authorList>
            <person name="Jeong J.-H."/>
            <person name="Song I."/>
            <person name="Kim S."/>
            <person name="Choi T."/>
            <person name="Kim D."/>
            <person name="Ryu S."/>
            <person name="Kim W."/>
        </authorList>
    </citation>
    <scope>NUCLEOTIDE SEQUENCE [LARGE SCALE GENOMIC DNA]</scope>
    <source>
        <tissue evidence="2">Muscle</tissue>
    </source>
</reference>
<name>A0A5B7DS69_PORTR</name>
<comment type="caution">
    <text evidence="2">The sequence shown here is derived from an EMBL/GenBank/DDBJ whole genome shotgun (WGS) entry which is preliminary data.</text>
</comment>
<feature type="compositionally biased region" description="Low complexity" evidence="1">
    <location>
        <begin position="101"/>
        <end position="111"/>
    </location>
</feature>
<evidence type="ECO:0000256" key="1">
    <source>
        <dbReference type="SAM" id="MobiDB-lite"/>
    </source>
</evidence>